<dbReference type="PANTHER" id="PTHR11465">
    <property type="entry name" value="CATALASE"/>
    <property type="match status" value="1"/>
</dbReference>
<name>A0ABS7QYH5_9ACTN</name>
<dbReference type="PIRSF" id="PIRSF038928">
    <property type="entry name" value="Catalase_clade1-3"/>
    <property type="match status" value="1"/>
</dbReference>
<evidence type="ECO:0000256" key="7">
    <source>
        <dbReference type="ARBA" id="ARBA00023324"/>
    </source>
</evidence>
<sequence>MGRDLVRVAIQSGDGSHLDLDSVYRRIGSGDSRGTGRTAGRLHVTVHQDGPLTTEAGAPVADNQNSQTAGPGGPVLVQDQSLLEKLAHFNRERIPERVVHARGAGAYGTFTVTRDVSRWTRARFLSEVGKETEVFARFSTVAGNLGSADAVRDPRGFALKFYTEDGNYDLVGNNTPVFFVKDAIKFPDFIHTQKRDPYTGSQEADNVWDFWGLSPESTHQVTWLFGDRGIPASYRHMNGYGSHTYQWSNEAGEAFWVKYHFKTDQGVRNLTTSEAAETSGLDPDSHQRDLREAIERGAFPSWTVQVQIMPVADAPGYRFNPFDLTKVWPHEDYPPIEIGRLELNRNPRNVFAEVEQSVFSPAHFVPGIGPSPDKMLQGRLFAYGDAHRYRVGINADHLPVNQPHATRARTHARDGFLYDGRHGGEKNYEPNSFGGPAETGRALWEPVAVTGVTGDTEAPSHAEDDDFGQAGTLYRLMSEDEKGRLVDNLAQFIAKVSREDIARRAIDNFREADEDYGKRLEAAVQALRG</sequence>
<evidence type="ECO:0000256" key="8">
    <source>
        <dbReference type="ARBA" id="ARBA00049254"/>
    </source>
</evidence>
<dbReference type="PROSITE" id="PS51402">
    <property type="entry name" value="CATALASE_3"/>
    <property type="match status" value="1"/>
</dbReference>
<dbReference type="SMART" id="SM01060">
    <property type="entry name" value="Catalase"/>
    <property type="match status" value="1"/>
</dbReference>
<comment type="catalytic activity">
    <reaction evidence="8 9">
        <text>2 H2O2 = O2 + 2 H2O</text>
        <dbReference type="Rhea" id="RHEA:20309"/>
        <dbReference type="ChEBI" id="CHEBI:15377"/>
        <dbReference type="ChEBI" id="CHEBI:15379"/>
        <dbReference type="ChEBI" id="CHEBI:16240"/>
        <dbReference type="EC" id="1.11.1.6"/>
    </reaction>
</comment>
<comment type="similarity">
    <text evidence="1 9">Belongs to the catalase family.</text>
</comment>
<dbReference type="SUPFAM" id="SSF56634">
    <property type="entry name" value="Heme-dependent catalase-like"/>
    <property type="match status" value="1"/>
</dbReference>
<dbReference type="CDD" id="cd08156">
    <property type="entry name" value="catalase_clade_3"/>
    <property type="match status" value="1"/>
</dbReference>
<evidence type="ECO:0000256" key="9">
    <source>
        <dbReference type="RuleBase" id="RU000498"/>
    </source>
</evidence>
<dbReference type="EC" id="1.11.1.6" evidence="9"/>
<dbReference type="PROSITE" id="PS00438">
    <property type="entry name" value="CATALASE_2"/>
    <property type="match status" value="1"/>
</dbReference>
<dbReference type="Pfam" id="PF06628">
    <property type="entry name" value="Catalase-rel"/>
    <property type="match status" value="1"/>
</dbReference>
<evidence type="ECO:0000313" key="13">
    <source>
        <dbReference type="Proteomes" id="UP001198565"/>
    </source>
</evidence>
<organism evidence="12 13">
    <name type="scientific">Streptantibioticus parmotrematis</name>
    <dbReference type="NCBI Taxonomy" id="2873249"/>
    <lineage>
        <taxon>Bacteria</taxon>
        <taxon>Bacillati</taxon>
        <taxon>Actinomycetota</taxon>
        <taxon>Actinomycetes</taxon>
        <taxon>Kitasatosporales</taxon>
        <taxon>Streptomycetaceae</taxon>
        <taxon>Streptantibioticus</taxon>
    </lineage>
</organism>
<keyword evidence="5 9" id="KW-0560">Oxidoreductase</keyword>
<gene>
    <name evidence="12" type="ORF">K7472_25910</name>
</gene>
<comment type="caution">
    <text evidence="12">The sequence shown here is derived from an EMBL/GenBank/DDBJ whole genome shotgun (WGS) entry which is preliminary data.</text>
</comment>
<keyword evidence="6 9" id="KW-0408">Iron</keyword>
<feature type="domain" description="Catalase core" evidence="11">
    <location>
        <begin position="53"/>
        <end position="437"/>
    </location>
</feature>
<feature type="region of interest" description="Disordered" evidence="10">
    <location>
        <begin position="48"/>
        <end position="73"/>
    </location>
</feature>
<dbReference type="InterPro" id="IPR010582">
    <property type="entry name" value="Catalase_immune_responsive"/>
</dbReference>
<reference evidence="12 13" key="1">
    <citation type="submission" date="2021-08" db="EMBL/GenBank/DDBJ databases">
        <title>Streptomyces sp. PTM05 isolated from lichen.</title>
        <authorList>
            <person name="Somphong A."/>
            <person name="Phongsopitanun W."/>
            <person name="Tanasupawat S."/>
        </authorList>
    </citation>
    <scope>NUCLEOTIDE SEQUENCE [LARGE SCALE GENOMIC DNA]</scope>
    <source>
        <strain evidence="12 13">Ptm05</strain>
    </source>
</reference>
<protein>
    <recommendedName>
        <fullName evidence="9">Catalase</fullName>
        <ecNumber evidence="9">1.11.1.6</ecNumber>
    </recommendedName>
</protein>
<dbReference type="EMBL" id="JAINVZ010000022">
    <property type="protein sequence ID" value="MBY8888249.1"/>
    <property type="molecule type" value="Genomic_DNA"/>
</dbReference>
<evidence type="ECO:0000256" key="3">
    <source>
        <dbReference type="ARBA" id="ARBA00022617"/>
    </source>
</evidence>
<dbReference type="InterPro" id="IPR040333">
    <property type="entry name" value="Catalase_3"/>
</dbReference>
<keyword evidence="7 9" id="KW-0376">Hydrogen peroxide</keyword>
<dbReference type="PANTHER" id="PTHR11465:SF9">
    <property type="entry name" value="CATALASE"/>
    <property type="match status" value="1"/>
</dbReference>
<keyword evidence="3 9" id="KW-0349">Heme</keyword>
<evidence type="ECO:0000259" key="11">
    <source>
        <dbReference type="SMART" id="SM01060"/>
    </source>
</evidence>
<dbReference type="InterPro" id="IPR024711">
    <property type="entry name" value="Catalase_clade1/3"/>
</dbReference>
<evidence type="ECO:0000256" key="1">
    <source>
        <dbReference type="ARBA" id="ARBA00005329"/>
    </source>
</evidence>
<evidence type="ECO:0000256" key="6">
    <source>
        <dbReference type="ARBA" id="ARBA00023004"/>
    </source>
</evidence>
<evidence type="ECO:0000313" key="12">
    <source>
        <dbReference type="EMBL" id="MBY8888249.1"/>
    </source>
</evidence>
<keyword evidence="4 9" id="KW-0479">Metal-binding</keyword>
<evidence type="ECO:0000256" key="2">
    <source>
        <dbReference type="ARBA" id="ARBA00022559"/>
    </source>
</evidence>
<dbReference type="InterPro" id="IPR020835">
    <property type="entry name" value="Catalase_sf"/>
</dbReference>
<proteinExistence type="inferred from homology"/>
<dbReference type="Proteomes" id="UP001198565">
    <property type="component" value="Unassembled WGS sequence"/>
</dbReference>
<dbReference type="InterPro" id="IPR024708">
    <property type="entry name" value="Catalase_AS"/>
</dbReference>
<evidence type="ECO:0000256" key="4">
    <source>
        <dbReference type="ARBA" id="ARBA00022723"/>
    </source>
</evidence>
<keyword evidence="13" id="KW-1185">Reference proteome</keyword>
<dbReference type="InterPro" id="IPR002226">
    <property type="entry name" value="Catalase_haem_BS"/>
</dbReference>
<accession>A0ABS7QYH5</accession>
<dbReference type="InterPro" id="IPR011614">
    <property type="entry name" value="Catalase_core"/>
</dbReference>
<dbReference type="Gene3D" id="2.40.180.10">
    <property type="entry name" value="Catalase core domain"/>
    <property type="match status" value="1"/>
</dbReference>
<dbReference type="PRINTS" id="PR00067">
    <property type="entry name" value="CATALASE"/>
</dbReference>
<evidence type="ECO:0000256" key="5">
    <source>
        <dbReference type="ARBA" id="ARBA00023002"/>
    </source>
</evidence>
<evidence type="ECO:0000256" key="10">
    <source>
        <dbReference type="SAM" id="MobiDB-lite"/>
    </source>
</evidence>
<dbReference type="InterPro" id="IPR018028">
    <property type="entry name" value="Catalase"/>
</dbReference>
<keyword evidence="2 9" id="KW-0575">Peroxidase</keyword>
<dbReference type="Pfam" id="PF00199">
    <property type="entry name" value="Catalase"/>
    <property type="match status" value="1"/>
</dbReference>
<dbReference type="PROSITE" id="PS00437">
    <property type="entry name" value="CATALASE_1"/>
    <property type="match status" value="1"/>
</dbReference>